<dbReference type="EC" id="3.4.21.-" evidence="7"/>
<comment type="similarity">
    <text evidence="1">Belongs to the peptidase S1 family.</text>
</comment>
<dbReference type="PRINTS" id="PR00839">
    <property type="entry name" value="V8PROTEASE"/>
</dbReference>
<evidence type="ECO:0000256" key="5">
    <source>
        <dbReference type="ARBA" id="ARBA00022801"/>
    </source>
</evidence>
<dbReference type="Pfam" id="PF13365">
    <property type="entry name" value="Trypsin_2"/>
    <property type="match status" value="1"/>
</dbReference>
<keyword evidence="10" id="KW-1185">Reference proteome</keyword>
<evidence type="ECO:0000256" key="3">
    <source>
        <dbReference type="ARBA" id="ARBA00022670"/>
    </source>
</evidence>
<comment type="similarity">
    <text evidence="2 7">Belongs to the peptidase S1B family.</text>
</comment>
<dbReference type="PANTHER" id="PTHR15462">
    <property type="entry name" value="SERINE PROTEASE"/>
    <property type="match status" value="1"/>
</dbReference>
<evidence type="ECO:0000313" key="10">
    <source>
        <dbReference type="Proteomes" id="UP001451303"/>
    </source>
</evidence>
<dbReference type="EMBL" id="JAVLET010000009">
    <property type="protein sequence ID" value="KAL0467436.1"/>
    <property type="molecule type" value="Genomic_DNA"/>
</dbReference>
<dbReference type="InterPro" id="IPR009003">
    <property type="entry name" value="Peptidase_S1_PA"/>
</dbReference>
<comment type="caution">
    <text evidence="9">The sequence shown here is derived from an EMBL/GenBank/DDBJ whole genome shotgun (WGS) entry which is preliminary data.</text>
</comment>
<evidence type="ECO:0000256" key="2">
    <source>
        <dbReference type="ARBA" id="ARBA00008764"/>
    </source>
</evidence>
<evidence type="ECO:0000256" key="7">
    <source>
        <dbReference type="RuleBase" id="RU004296"/>
    </source>
</evidence>
<reference evidence="9 10" key="1">
    <citation type="submission" date="2023-09" db="EMBL/GenBank/DDBJ databases">
        <title>Multi-omics analysis of a traditional fermented food reveals byproduct-associated fungal strains for waste-to-food upcycling.</title>
        <authorList>
            <consortium name="Lawrence Berkeley National Laboratory"/>
            <person name="Rekdal V.M."/>
            <person name="Villalobos-Escobedo J.M."/>
            <person name="Rodriguez-Valeron N."/>
            <person name="Garcia M.O."/>
            <person name="Vasquez D.P."/>
            <person name="Damayanti I."/>
            <person name="Sorensen P.M."/>
            <person name="Baidoo E.E."/>
            <person name="De Carvalho A.C."/>
            <person name="Riley R."/>
            <person name="Lipzen A."/>
            <person name="He G."/>
            <person name="Yan M."/>
            <person name="Haridas S."/>
            <person name="Daum C."/>
            <person name="Yoshinaga Y."/>
            <person name="Ng V."/>
            <person name="Grigoriev I.V."/>
            <person name="Munk R."/>
            <person name="Nuraida L."/>
            <person name="Wijaya C.H."/>
            <person name="Morales P.-C."/>
            <person name="Keasling J.D."/>
        </authorList>
    </citation>
    <scope>NUCLEOTIDE SEQUENCE [LARGE SCALE GENOMIC DNA]</scope>
    <source>
        <strain evidence="9 10">FGSC 2613</strain>
    </source>
</reference>
<evidence type="ECO:0000256" key="4">
    <source>
        <dbReference type="ARBA" id="ARBA00022729"/>
    </source>
</evidence>
<dbReference type="SUPFAM" id="SSF50494">
    <property type="entry name" value="Trypsin-like serine proteases"/>
    <property type="match status" value="1"/>
</dbReference>
<gene>
    <name evidence="9" type="ORF">QR685DRAFT_574252</name>
</gene>
<dbReference type="InterPro" id="IPR018114">
    <property type="entry name" value="TRYPSIN_HIS"/>
</dbReference>
<dbReference type="InterPro" id="IPR008256">
    <property type="entry name" value="Peptidase_S1B"/>
</dbReference>
<dbReference type="InterPro" id="IPR050966">
    <property type="entry name" value="Glutamyl_endopeptidase"/>
</dbReference>
<keyword evidence="4" id="KW-0732">Signal</keyword>
<accession>A0ABR3D6U3</accession>
<dbReference type="Proteomes" id="UP001451303">
    <property type="component" value="Unassembled WGS sequence"/>
</dbReference>
<dbReference type="Gene3D" id="2.40.10.10">
    <property type="entry name" value="Trypsin-like serine proteases"/>
    <property type="match status" value="2"/>
</dbReference>
<dbReference type="PROSITE" id="PS00134">
    <property type="entry name" value="TRYPSIN_HIS"/>
    <property type="match status" value="1"/>
</dbReference>
<feature type="region of interest" description="Disordered" evidence="8">
    <location>
        <begin position="470"/>
        <end position="489"/>
    </location>
</feature>
<organism evidence="9 10">
    <name type="scientific">Neurospora intermedia</name>
    <dbReference type="NCBI Taxonomy" id="5142"/>
    <lineage>
        <taxon>Eukaryota</taxon>
        <taxon>Fungi</taxon>
        <taxon>Dikarya</taxon>
        <taxon>Ascomycota</taxon>
        <taxon>Pezizomycotina</taxon>
        <taxon>Sordariomycetes</taxon>
        <taxon>Sordariomycetidae</taxon>
        <taxon>Sordariales</taxon>
        <taxon>Sordariaceae</taxon>
        <taxon>Neurospora</taxon>
    </lineage>
</organism>
<dbReference type="PANTHER" id="PTHR15462:SF8">
    <property type="entry name" value="SERINE PROTEASE"/>
    <property type="match status" value="1"/>
</dbReference>
<evidence type="ECO:0000313" key="9">
    <source>
        <dbReference type="EMBL" id="KAL0467436.1"/>
    </source>
</evidence>
<protein>
    <recommendedName>
        <fullName evidence="7">Serine protease</fullName>
        <ecNumber evidence="7">3.4.21.-</ecNumber>
    </recommendedName>
</protein>
<evidence type="ECO:0000256" key="8">
    <source>
        <dbReference type="SAM" id="MobiDB-lite"/>
    </source>
</evidence>
<keyword evidence="5 7" id="KW-0378">Hydrolase</keyword>
<keyword evidence="3 7" id="KW-0645">Protease</keyword>
<sequence length="735" mass="77909">MSEFDFVQALKTSKAPGASWRLPTIKDLASAQESELLEDGHHPAESVFDSNSRKKIPTDDFANGGKYRSIVKISMRYEGMGANDNRWAIGTGYLVAPDTFVTAGHCVYHRDDDGKGLGRVTHMRCFIGYHGKNTAGESTVQFRAAAKVVTTSNYIIDGDRRRDVAFVKVDAPFTGDLNLFNLNDTPLKGTATLGVVGYPGDKDLEGERGAEMYGLAEAVEFDLDANQRHMLQYRISTSGGQSGAPVIRFKFDGDKLVPQDVIGTHCYGGSENNSASVIGGQYGNNYKELMAGLPSTGSANVTDISRGIHGVSPEDPVGPVNPVEAEGFLDVLKDIGRVVTPIAQQGLSFASPFLGPLGGPVSAIGGIALGALSKVCEESALDAEKTPSYKLEDGIAQRAVLAEAALQAVLRMERSPANQRIMNKMQTKYKDSGFDSEKANKLGTKLVPLMSQAGLHLAINENLATGRKQVSGVKKVPRPQGREAGGIVTGNPRIDGFIDAVTQTEVKQYTSVGKANDAESKFFDNLGAFIGQAFQASKPALIDGARAALSTGQKQLDDYLSKKPQNPETDLPVRPNPTDKNRQITDSRAAGLLAHRAVLAECALQAVLEADNGDLQESVILGDSGSAEPESFFDGLLKTVQMMGSAVVKVTPKVLDVALPILLDTVKSHARAESIFDTPAVPPSALRPNGATTFSAASVDAAGARTASVRGLGAVNGGGGYDQPPFIEDPFAPKV</sequence>
<evidence type="ECO:0000256" key="6">
    <source>
        <dbReference type="ARBA" id="ARBA00022825"/>
    </source>
</evidence>
<feature type="region of interest" description="Disordered" evidence="8">
    <location>
        <begin position="559"/>
        <end position="582"/>
    </location>
</feature>
<dbReference type="InterPro" id="IPR043504">
    <property type="entry name" value="Peptidase_S1_PA_chymotrypsin"/>
</dbReference>
<evidence type="ECO:0000256" key="1">
    <source>
        <dbReference type="ARBA" id="ARBA00007664"/>
    </source>
</evidence>
<name>A0ABR3D6U3_NEUIN</name>
<proteinExistence type="inferred from homology"/>
<keyword evidence="6 7" id="KW-0720">Serine protease</keyword>